<dbReference type="InterPro" id="IPR000742">
    <property type="entry name" value="EGF"/>
</dbReference>
<feature type="domain" description="EGF-like" evidence="10">
    <location>
        <begin position="352"/>
        <end position="391"/>
    </location>
</feature>
<reference evidence="14" key="1">
    <citation type="submission" date="2015-02" db="EMBL/GenBank/DDBJ databases">
        <title>Genome sequencing for Strongylocentrotus purpuratus.</title>
        <authorList>
            <person name="Murali S."/>
            <person name="Liu Y."/>
            <person name="Vee V."/>
            <person name="English A."/>
            <person name="Wang M."/>
            <person name="Skinner E."/>
            <person name="Han Y."/>
            <person name="Muzny D.M."/>
            <person name="Worley K.C."/>
            <person name="Gibbs R.A."/>
        </authorList>
    </citation>
    <scope>NUCLEOTIDE SEQUENCE</scope>
</reference>
<dbReference type="InterPro" id="IPR051022">
    <property type="entry name" value="Notch_Cell-Fate_Det"/>
</dbReference>
<feature type="chain" id="PRO_5029676033" evidence="9">
    <location>
        <begin position="25"/>
        <end position="1262"/>
    </location>
</feature>
<dbReference type="GO" id="GO:0005886">
    <property type="term" value="C:plasma membrane"/>
    <property type="evidence" value="ECO:0000318"/>
    <property type="project" value="GO_Central"/>
</dbReference>
<evidence type="ECO:0000256" key="5">
    <source>
        <dbReference type="ARBA" id="ARBA00023180"/>
    </source>
</evidence>
<dbReference type="InterPro" id="IPR042307">
    <property type="entry name" value="Reeler_sf"/>
</dbReference>
<proteinExistence type="predicted"/>
<feature type="domain" description="EGF-like" evidence="10">
    <location>
        <begin position="478"/>
        <end position="509"/>
    </location>
</feature>
<dbReference type="OMA" id="EPEMQFH"/>
<dbReference type="AlphaFoldDB" id="A0A7M7N768"/>
<dbReference type="PROSITE" id="PS01186">
    <property type="entry name" value="EGF_2"/>
    <property type="match status" value="4"/>
</dbReference>
<dbReference type="RefSeq" id="XP_030832177.1">
    <property type="nucleotide sequence ID" value="XM_030976317.1"/>
</dbReference>
<dbReference type="EnsemblMetazoa" id="XM_030976317">
    <property type="protein sequence ID" value="XP_030832177"/>
    <property type="gene ID" value="LOC100889864"/>
</dbReference>
<feature type="disulfide bond" evidence="6">
    <location>
        <begin position="482"/>
        <end position="492"/>
    </location>
</feature>
<evidence type="ECO:0000256" key="8">
    <source>
        <dbReference type="SAM" id="Phobius"/>
    </source>
</evidence>
<keyword evidence="8" id="KW-1133">Transmembrane helix</keyword>
<feature type="compositionally biased region" description="Basic and acidic residues" evidence="7">
    <location>
        <begin position="1141"/>
        <end position="1150"/>
    </location>
</feature>
<accession>A0A7M7N768</accession>
<evidence type="ECO:0000256" key="4">
    <source>
        <dbReference type="ARBA" id="ARBA00023157"/>
    </source>
</evidence>
<feature type="disulfide bond" evidence="6">
    <location>
        <begin position="402"/>
        <end position="419"/>
    </location>
</feature>
<dbReference type="PROSITE" id="PS50026">
    <property type="entry name" value="EGF_3"/>
    <property type="match status" value="6"/>
</dbReference>
<feature type="region of interest" description="Disordered" evidence="7">
    <location>
        <begin position="1120"/>
        <end position="1262"/>
    </location>
</feature>
<feature type="domain" description="EGF-like" evidence="10">
    <location>
        <begin position="172"/>
        <end position="209"/>
    </location>
</feature>
<evidence type="ECO:0000313" key="14">
    <source>
        <dbReference type="Proteomes" id="UP000007110"/>
    </source>
</evidence>
<evidence type="ECO:0000259" key="12">
    <source>
        <dbReference type="PROSITE" id="PS51019"/>
    </source>
</evidence>
<evidence type="ECO:0000256" key="2">
    <source>
        <dbReference type="ARBA" id="ARBA00022729"/>
    </source>
</evidence>
<dbReference type="Pfam" id="PF00008">
    <property type="entry name" value="EGF"/>
    <property type="match status" value="3"/>
</dbReference>
<feature type="compositionally biased region" description="Low complexity" evidence="7">
    <location>
        <begin position="1161"/>
        <end position="1173"/>
    </location>
</feature>
<evidence type="ECO:0000256" key="1">
    <source>
        <dbReference type="ARBA" id="ARBA00022536"/>
    </source>
</evidence>
<dbReference type="GO" id="GO:0045197">
    <property type="term" value="P:establishment or maintenance of epithelial cell apical/basal polarity"/>
    <property type="evidence" value="ECO:0000318"/>
    <property type="project" value="GO_Central"/>
</dbReference>
<dbReference type="Proteomes" id="UP000007110">
    <property type="component" value="Unassembled WGS sequence"/>
</dbReference>
<evidence type="ECO:0000313" key="13">
    <source>
        <dbReference type="EnsemblMetazoa" id="XP_030832177"/>
    </source>
</evidence>
<keyword evidence="8" id="KW-0472">Membrane</keyword>
<feature type="compositionally biased region" description="Low complexity" evidence="7">
    <location>
        <begin position="1233"/>
        <end position="1252"/>
    </location>
</feature>
<dbReference type="InterPro" id="IPR003410">
    <property type="entry name" value="HYR_dom"/>
</dbReference>
<dbReference type="SMART" id="SM00181">
    <property type="entry name" value="EGF"/>
    <property type="match status" value="7"/>
</dbReference>
<dbReference type="PROSITE" id="PS51019">
    <property type="entry name" value="REELIN"/>
    <property type="match status" value="1"/>
</dbReference>
<keyword evidence="5" id="KW-0325">Glycoprotein</keyword>
<keyword evidence="2 9" id="KW-0732">Signal</keyword>
<dbReference type="CDD" id="cd08544">
    <property type="entry name" value="Reeler"/>
    <property type="match status" value="1"/>
</dbReference>
<feature type="disulfide bond" evidence="6">
    <location>
        <begin position="302"/>
        <end position="311"/>
    </location>
</feature>
<evidence type="ECO:0000259" key="10">
    <source>
        <dbReference type="PROSITE" id="PS50026"/>
    </source>
</evidence>
<dbReference type="CDD" id="cd00054">
    <property type="entry name" value="EGF_CA"/>
    <property type="match status" value="4"/>
</dbReference>
<dbReference type="Gene3D" id="2.60.40.4060">
    <property type="entry name" value="Reeler domain"/>
    <property type="match status" value="1"/>
</dbReference>
<evidence type="ECO:0000256" key="9">
    <source>
        <dbReference type="SAM" id="SignalP"/>
    </source>
</evidence>
<dbReference type="FunFam" id="2.10.25.10:FF:000472">
    <property type="entry name" value="Uncharacterized protein, isoform A"/>
    <property type="match status" value="1"/>
</dbReference>
<feature type="disulfide bond" evidence="6">
    <location>
        <begin position="421"/>
        <end position="430"/>
    </location>
</feature>
<dbReference type="GO" id="GO:0032991">
    <property type="term" value="C:protein-containing complex"/>
    <property type="evidence" value="ECO:0000318"/>
    <property type="project" value="GO_Central"/>
</dbReference>
<dbReference type="GO" id="GO:0007157">
    <property type="term" value="P:heterophilic cell-cell adhesion via plasma membrane cell adhesion molecules"/>
    <property type="evidence" value="ECO:0000318"/>
    <property type="project" value="GO_Central"/>
</dbReference>
<keyword evidence="8" id="KW-0812">Transmembrane</keyword>
<keyword evidence="4 6" id="KW-1015">Disulfide bond</keyword>
<feature type="domain" description="EGF-like" evidence="10">
    <location>
        <begin position="393"/>
        <end position="431"/>
    </location>
</feature>
<dbReference type="OrthoDB" id="6418377at2759"/>
<feature type="transmembrane region" description="Helical" evidence="8">
    <location>
        <begin position="979"/>
        <end position="1004"/>
    </location>
</feature>
<evidence type="ECO:0000256" key="3">
    <source>
        <dbReference type="ARBA" id="ARBA00022737"/>
    </source>
</evidence>
<name>A0A7M7N768_STRPU</name>
<dbReference type="InterPro" id="IPR002861">
    <property type="entry name" value="Reeler_dom"/>
</dbReference>
<keyword evidence="14" id="KW-1185">Reference proteome</keyword>
<dbReference type="InterPro" id="IPR035976">
    <property type="entry name" value="Sushi/SCR/CCP_sf"/>
</dbReference>
<feature type="compositionally biased region" description="Pro residues" evidence="7">
    <location>
        <begin position="1124"/>
        <end position="1140"/>
    </location>
</feature>
<dbReference type="InterPro" id="IPR009030">
    <property type="entry name" value="Growth_fac_rcpt_cys_sf"/>
</dbReference>
<comment type="caution">
    <text evidence="6">Lacks conserved residue(s) required for the propagation of feature annotation.</text>
</comment>
<keyword evidence="1 6" id="KW-0245">EGF-like domain</keyword>
<evidence type="ECO:0000256" key="7">
    <source>
        <dbReference type="SAM" id="MobiDB-lite"/>
    </source>
</evidence>
<dbReference type="GeneID" id="100889864"/>
<dbReference type="Pfam" id="PF02494">
    <property type="entry name" value="HYR"/>
    <property type="match status" value="1"/>
</dbReference>
<dbReference type="Pfam" id="PF02014">
    <property type="entry name" value="Reeler"/>
    <property type="match status" value="1"/>
</dbReference>
<dbReference type="PROSITE" id="PS50825">
    <property type="entry name" value="HYR"/>
    <property type="match status" value="1"/>
</dbReference>
<dbReference type="SUPFAM" id="SSF57535">
    <property type="entry name" value="Complement control module/SCR domain"/>
    <property type="match status" value="1"/>
</dbReference>
<feature type="compositionally biased region" description="Polar residues" evidence="7">
    <location>
        <begin position="1046"/>
        <end position="1061"/>
    </location>
</feature>
<dbReference type="InParanoid" id="A0A7M7N768"/>
<dbReference type="SMART" id="SM01411">
    <property type="entry name" value="Ephrin_rec_like"/>
    <property type="match status" value="1"/>
</dbReference>
<feature type="domain" description="EGF-like" evidence="10">
    <location>
        <begin position="275"/>
        <end position="312"/>
    </location>
</feature>
<sequence length="1262" mass="134587">MMEYHKSISFLRTFILSFVYLALSVKETQSYSSGAPLDACTTLTPGHGYTPQTSTSPFTITPQFRNYGPSTQMQVNLTTTSGISFKGFMVQARVVGTSTPVGIFSDTSSVGQRINCPGGFANTLTHINNDPKTLVSAMWTGPSDINGADIEFVGTFVNQRAIYWTFVRSFTLTDACMPSPCQNDGTCFRAGTEGYHCNCAGGFTGKDCSDQAPCADEVLTCGVNHKQCLLSGANENSFVCVCLDGTFSVNAPCDGSTMAPPTTLLPTTLLPTTEMVHPCTSSPCQNGGMCHLNSADEVQCFCTAGYTGTRCEIEPDPCRTGPCQNGGVCIKEDASSYTCECRTIYTGPQCQYTVGCASIPCQNNGVCTSTGIYGQGYACDCSTMYSGTDCEIEVDPCLSQPCMNGGYCSRRGDMTGYVCTCYDGYTGNRCETPPPPTTMPPPTTPSQPTTQPPTTTPPQPTTPPPPQTTPPVVTTTLGSGECSQSCLNDGSCVDGSCVCITGFSGPRCEQDGRPFFTNCPEDETLTFVLDEGTNVASVDLDPITARNFNQETLDVVFIVGPDLNTVTSLEFSEAYAEGQVVVAQAQDQNGRRNCSFVIRLQDNQTPEITCPEDIVEISTSSSQQITWPDAEVEDNADPSPVVTYIPTQGSMFDTTGETVSIIARATDTSSNYKECIFRVTVHMRDFDCDPFLTVENAEVSCDNDANGRECHVLCNTGFVKTVANDIRYTCIADSEASFWDPSPRSICAEAETGNGITKTTSISFPLQSASCPQETPNFTSSIATNITSTLDTFNLCSVGPASACGEGSVSTACTTNTARRRRSSEVILSRRRRDNSVLLVDISVYSPVDSNSDRGEIEEDIDQVTDGIVDVANNEGFELTVNGEVVNNVQSGTRVPQEFQWSCDSGMVSSSSGCVPCQPGTYYDESKNVCSFCSSGTYQDQTKQTSCQQCPGDSFTDATGSVLADCFDPSAFQLTQTQWILVYIGCSLAGAFILLILVTFIICCCRSKEETPRKGKDATDHLTYLNSAFEDDAINNDMHYTNTLTRNGSTLPMNGHRSNGNGPRGGDNRLIEIPSDPEVLYAEVPVTSFNAKGYNDFNSRLSTNGRANGHVNSVSATIDMDTIPRPPTLGAPPPPPPPPPAEDKPKRILTEDELPPPPPNNHHFNGMPGDSAPSGPPPPPPKVPGGPTHSPQLRGGPPPPPPKLPGGPPPPPNVPGGVPGGVPPPPPPPPLPSMNSNNNSYTSSPSGSTTSGRSDRRARFLL</sequence>
<feature type="disulfide bond" evidence="6">
    <location>
        <begin position="341"/>
        <end position="350"/>
    </location>
</feature>
<dbReference type="FunFam" id="2.10.25.10:FF:000255">
    <property type="entry name" value="Sushi, nidogen and EGF-like domains 1"/>
    <property type="match status" value="1"/>
</dbReference>
<feature type="compositionally biased region" description="Pro residues" evidence="7">
    <location>
        <begin position="432"/>
        <end position="469"/>
    </location>
</feature>
<keyword evidence="3" id="KW-0677">Repeat</keyword>
<dbReference type="SMART" id="SM00179">
    <property type="entry name" value="EGF_CA"/>
    <property type="match status" value="4"/>
</dbReference>
<dbReference type="SUPFAM" id="SSF57196">
    <property type="entry name" value="EGF/Laminin"/>
    <property type="match status" value="5"/>
</dbReference>
<feature type="region of interest" description="Disordered" evidence="7">
    <location>
        <begin position="1046"/>
        <end position="1072"/>
    </location>
</feature>
<dbReference type="PANTHER" id="PTHR24049">
    <property type="entry name" value="CRUMBS FAMILY MEMBER"/>
    <property type="match status" value="1"/>
</dbReference>
<feature type="compositionally biased region" description="Basic and acidic residues" evidence="7">
    <location>
        <begin position="1253"/>
        <end position="1262"/>
    </location>
</feature>
<dbReference type="KEGG" id="spu:100889864"/>
<feature type="domain" description="HYR" evidence="11">
    <location>
        <begin position="601"/>
        <end position="683"/>
    </location>
</feature>
<feature type="compositionally biased region" description="Pro residues" evidence="7">
    <location>
        <begin position="1221"/>
        <end position="1232"/>
    </location>
</feature>
<evidence type="ECO:0000256" key="6">
    <source>
        <dbReference type="PROSITE-ProRule" id="PRU00076"/>
    </source>
</evidence>
<dbReference type="InterPro" id="IPR001881">
    <property type="entry name" value="EGF-like_Ca-bd_dom"/>
</dbReference>
<reference evidence="13" key="2">
    <citation type="submission" date="2021-01" db="UniProtKB">
        <authorList>
            <consortium name="EnsemblMetazoa"/>
        </authorList>
    </citation>
    <scope>IDENTIFICATION</scope>
</reference>
<dbReference type="Gene3D" id="2.10.50.10">
    <property type="entry name" value="Tumor Necrosis Factor Receptor, subunit A, domain 2"/>
    <property type="match status" value="1"/>
</dbReference>
<dbReference type="SUPFAM" id="SSF57184">
    <property type="entry name" value="Growth factor receptor domain"/>
    <property type="match status" value="1"/>
</dbReference>
<feature type="signal peptide" evidence="9">
    <location>
        <begin position="1"/>
        <end position="24"/>
    </location>
</feature>
<feature type="domain" description="Reelin" evidence="12">
    <location>
        <begin position="21"/>
        <end position="189"/>
    </location>
</feature>
<feature type="compositionally biased region" description="Pro residues" evidence="7">
    <location>
        <begin position="1174"/>
        <end position="1184"/>
    </location>
</feature>
<evidence type="ECO:0000259" key="11">
    <source>
        <dbReference type="PROSITE" id="PS50825"/>
    </source>
</evidence>
<dbReference type="Gene3D" id="2.10.25.10">
    <property type="entry name" value="Laminin"/>
    <property type="match status" value="6"/>
</dbReference>
<dbReference type="GO" id="GO:0005509">
    <property type="term" value="F:calcium ion binding"/>
    <property type="evidence" value="ECO:0007669"/>
    <property type="project" value="InterPro"/>
</dbReference>
<organism evidence="13 14">
    <name type="scientific">Strongylocentrotus purpuratus</name>
    <name type="common">Purple sea urchin</name>
    <dbReference type="NCBI Taxonomy" id="7668"/>
    <lineage>
        <taxon>Eukaryota</taxon>
        <taxon>Metazoa</taxon>
        <taxon>Echinodermata</taxon>
        <taxon>Eleutherozoa</taxon>
        <taxon>Echinozoa</taxon>
        <taxon>Echinoidea</taxon>
        <taxon>Euechinoidea</taxon>
        <taxon>Echinacea</taxon>
        <taxon>Camarodonta</taxon>
        <taxon>Echinidea</taxon>
        <taxon>Strongylocentrotidae</taxon>
        <taxon>Strongylocentrotus</taxon>
    </lineage>
</organism>
<feature type="disulfide bond" evidence="6">
    <location>
        <begin position="199"/>
        <end position="208"/>
    </location>
</feature>
<protein>
    <submittedName>
        <fullName evidence="13">Uncharacterized protein</fullName>
    </submittedName>
</protein>
<feature type="region of interest" description="Disordered" evidence="7">
    <location>
        <begin position="432"/>
        <end position="472"/>
    </location>
</feature>
<dbReference type="PROSITE" id="PS00022">
    <property type="entry name" value="EGF_1"/>
    <property type="match status" value="6"/>
</dbReference>
<feature type="disulfide bond" evidence="6">
    <location>
        <begin position="381"/>
        <end position="390"/>
    </location>
</feature>
<dbReference type="PANTHER" id="PTHR24049:SF22">
    <property type="entry name" value="DROSOPHILA CRUMBS HOMOLOG"/>
    <property type="match status" value="1"/>
</dbReference>
<feature type="disulfide bond" evidence="6">
    <location>
        <begin position="499"/>
        <end position="508"/>
    </location>
</feature>
<feature type="compositionally biased region" description="Pro residues" evidence="7">
    <location>
        <begin position="1196"/>
        <end position="1214"/>
    </location>
</feature>
<feature type="domain" description="EGF-like" evidence="10">
    <location>
        <begin position="314"/>
        <end position="351"/>
    </location>
</feature>